<evidence type="ECO:0000256" key="1">
    <source>
        <dbReference type="SAM" id="MobiDB-lite"/>
    </source>
</evidence>
<dbReference type="Proteomes" id="UP000494108">
    <property type="component" value="Unassembled WGS sequence"/>
</dbReference>
<dbReference type="AlphaFoldDB" id="A0A6S6ZG68"/>
<name>A0A6S6ZG68_9BURK</name>
<gene>
    <name evidence="2" type="ORF">LMG3431_00036</name>
</gene>
<evidence type="ECO:0000313" key="2">
    <source>
        <dbReference type="EMBL" id="CAB3624575.1"/>
    </source>
</evidence>
<organism evidence="2 3">
    <name type="scientific">Achromobacter pestifer</name>
    <dbReference type="NCBI Taxonomy" id="1353889"/>
    <lineage>
        <taxon>Bacteria</taxon>
        <taxon>Pseudomonadati</taxon>
        <taxon>Pseudomonadota</taxon>
        <taxon>Betaproteobacteria</taxon>
        <taxon>Burkholderiales</taxon>
        <taxon>Alcaligenaceae</taxon>
        <taxon>Achromobacter</taxon>
    </lineage>
</organism>
<feature type="compositionally biased region" description="Polar residues" evidence="1">
    <location>
        <begin position="58"/>
        <end position="70"/>
    </location>
</feature>
<reference evidence="2 3" key="1">
    <citation type="submission" date="2020-04" db="EMBL/GenBank/DDBJ databases">
        <authorList>
            <person name="De Canck E."/>
        </authorList>
    </citation>
    <scope>NUCLEOTIDE SEQUENCE [LARGE SCALE GENOMIC DNA]</scope>
    <source>
        <strain evidence="2 3">LMG 3431</strain>
    </source>
</reference>
<feature type="compositionally biased region" description="Basic and acidic residues" evidence="1">
    <location>
        <begin position="46"/>
        <end position="57"/>
    </location>
</feature>
<dbReference type="RefSeq" id="WP_175172407.1">
    <property type="nucleotide sequence ID" value="NZ_CADIJX010000001.1"/>
</dbReference>
<sequence length="170" mass="17836">MSFGIIVSRAIKDAQVTFNANVNTAEEALSIATLLATGDAPAPTAKQEKVATEKNVKSADNTAKVSTEKQTPTASDSSASSSTESSKDDAGAKDKQADAAPALDYEKDIKPLVLTIAKISREKAEALLQRFGVTSAKNLKADQFAEFKEKAELVIDGKYDPVASDEGALA</sequence>
<feature type="compositionally biased region" description="Low complexity" evidence="1">
    <location>
        <begin position="71"/>
        <end position="84"/>
    </location>
</feature>
<accession>A0A6S6ZG68</accession>
<keyword evidence="3" id="KW-1185">Reference proteome</keyword>
<dbReference type="EMBL" id="CADIJX010000001">
    <property type="protein sequence ID" value="CAB3624575.1"/>
    <property type="molecule type" value="Genomic_DNA"/>
</dbReference>
<proteinExistence type="predicted"/>
<protein>
    <submittedName>
        <fullName evidence="2">Uncharacterized protein</fullName>
    </submittedName>
</protein>
<feature type="region of interest" description="Disordered" evidence="1">
    <location>
        <begin position="40"/>
        <end position="101"/>
    </location>
</feature>
<evidence type="ECO:0000313" key="3">
    <source>
        <dbReference type="Proteomes" id="UP000494108"/>
    </source>
</evidence>
<feature type="compositionally biased region" description="Basic and acidic residues" evidence="1">
    <location>
        <begin position="85"/>
        <end position="97"/>
    </location>
</feature>